<reference evidence="1 2" key="2">
    <citation type="submission" date="2015-01" db="EMBL/GenBank/DDBJ databases">
        <title>Complete genome sequence of Pyrinomonas methylaliphatogenes type strain K22T.</title>
        <authorList>
            <person name="Lee K.C.Y."/>
            <person name="Power J.F."/>
            <person name="Dunfield P.F."/>
            <person name="Morgan X.C."/>
            <person name="Huttenhower C."/>
            <person name="Stott M.B."/>
        </authorList>
    </citation>
    <scope>NUCLEOTIDE SEQUENCE [LARGE SCALE GENOMIC DNA]</scope>
    <source>
        <strain evidence="1 2">K22</strain>
    </source>
</reference>
<evidence type="ECO:0000313" key="2">
    <source>
        <dbReference type="Proteomes" id="UP000031518"/>
    </source>
</evidence>
<gene>
    <name evidence="1" type="ORF">PYK22_01602</name>
</gene>
<sequence length="176" mass="19468">MRRNASSWAEDKAGKVSGKRPIMLGKSRLLAQIIVVSGEGKLKGADNVRSHQGEPIGLSDARALRIPIGAATAAPFNPYVQMIEALRRFSRHGRAREHRAFLARDRRLAATSTRHHLSFDALESRLSPNRDPGGGPRIALSARLHQIGCFRRLSACVTLRPRGVWETRATIRPTPR</sequence>
<reference evidence="1 2" key="1">
    <citation type="submission" date="2013-12" db="EMBL/GenBank/DDBJ databases">
        <authorList>
            <person name="Stott M."/>
        </authorList>
    </citation>
    <scope>NUCLEOTIDE SEQUENCE [LARGE SCALE GENOMIC DNA]</scope>
    <source>
        <strain evidence="1 2">K22</strain>
    </source>
</reference>
<dbReference type="Proteomes" id="UP000031518">
    <property type="component" value="Unassembled WGS sequence"/>
</dbReference>
<name>A0A0B6WY15_9BACT</name>
<organism evidence="1 2">
    <name type="scientific">Pyrinomonas methylaliphatogenes</name>
    <dbReference type="NCBI Taxonomy" id="454194"/>
    <lineage>
        <taxon>Bacteria</taxon>
        <taxon>Pseudomonadati</taxon>
        <taxon>Acidobacteriota</taxon>
        <taxon>Blastocatellia</taxon>
        <taxon>Blastocatellales</taxon>
        <taxon>Pyrinomonadaceae</taxon>
        <taxon>Pyrinomonas</taxon>
    </lineage>
</organism>
<evidence type="ECO:0000313" key="1">
    <source>
        <dbReference type="EMBL" id="CDM65597.1"/>
    </source>
</evidence>
<keyword evidence="2" id="KW-1185">Reference proteome</keyword>
<dbReference type="AlphaFoldDB" id="A0A0B6WY15"/>
<dbReference type="EMBL" id="CBXV010000005">
    <property type="protein sequence ID" value="CDM65597.1"/>
    <property type="molecule type" value="Genomic_DNA"/>
</dbReference>
<proteinExistence type="predicted"/>
<protein>
    <submittedName>
        <fullName evidence="1">Uncharacterized protein</fullName>
    </submittedName>
</protein>
<accession>A0A0B6WY15</accession>